<feature type="region of interest" description="Disordered" evidence="12">
    <location>
        <begin position="481"/>
        <end position="724"/>
    </location>
</feature>
<evidence type="ECO:0000256" key="5">
    <source>
        <dbReference type="ARBA" id="ARBA00022679"/>
    </source>
</evidence>
<dbReference type="InterPro" id="IPR000719">
    <property type="entry name" value="Prot_kinase_dom"/>
</dbReference>
<feature type="region of interest" description="Disordered" evidence="12">
    <location>
        <begin position="292"/>
        <end position="375"/>
    </location>
</feature>
<gene>
    <name evidence="15" type="ORF">DL762_009371</name>
</gene>
<dbReference type="InterPro" id="IPR051931">
    <property type="entry name" value="PAK3-like"/>
</dbReference>
<dbReference type="EMBL" id="QJNS01000480">
    <property type="protein sequence ID" value="RYO77267.1"/>
    <property type="molecule type" value="Genomic_DNA"/>
</dbReference>
<dbReference type="EC" id="2.7.11.1" evidence="2"/>
<dbReference type="PROSITE" id="PS00107">
    <property type="entry name" value="PROTEIN_KINASE_ATP"/>
    <property type="match status" value="1"/>
</dbReference>
<dbReference type="SMART" id="SM00220">
    <property type="entry name" value="S_TKc"/>
    <property type="match status" value="1"/>
</dbReference>
<dbReference type="Gene3D" id="3.30.200.20">
    <property type="entry name" value="Phosphorylase Kinase, domain 1"/>
    <property type="match status" value="1"/>
</dbReference>
<feature type="compositionally biased region" description="Low complexity" evidence="12">
    <location>
        <begin position="93"/>
        <end position="123"/>
    </location>
</feature>
<keyword evidence="16" id="KW-1185">Reference proteome</keyword>
<dbReference type="InterPro" id="IPR033923">
    <property type="entry name" value="PAK_BD"/>
</dbReference>
<feature type="compositionally biased region" description="Polar residues" evidence="12">
    <location>
        <begin position="564"/>
        <end position="575"/>
    </location>
</feature>
<keyword evidence="8 11" id="KW-0067">ATP-binding</keyword>
<keyword evidence="5" id="KW-0808">Transferase</keyword>
<dbReference type="PROSITE" id="PS50108">
    <property type="entry name" value="CRIB"/>
    <property type="match status" value="1"/>
</dbReference>
<dbReference type="Pfam" id="PF00069">
    <property type="entry name" value="Pkinase"/>
    <property type="match status" value="1"/>
</dbReference>
<dbReference type="Proteomes" id="UP000294003">
    <property type="component" value="Unassembled WGS sequence"/>
</dbReference>
<sequence>MDSHNDRTATIVNPPRQQSQRRKLTKKPPANLNSGGSNNSNHGNHHSYPNNAHHHHIHSSSFTADGRFDSQSLQSKRSSTSLKRAPSAPHQRSTPPATSTSTTTNTATATSTTTTTTTTNAPNIIHTHNNFPTQLHSHPHYSPSSAHTHPHSHTQSQPHPHSRQQSDSTSPALYDGEFIPSAFPPSSHQQPPPPPSSKTYPTNPTTTTSGGNGGHGHNGDIGLAVGYSTVETYRGAVNYQHHQWQQQQQAPGKQNRLSDSRLQPLGFKTSEEFVGAPFDGTSILNHFETTRSPAYQQQSFSPSPPSQSPSSTRPPAPPPLSQSSPDRRHMSPALRHSASFSPTAMPLSEKSQGTRVTEAQTSAPKSYSDEGKELKPGVLRKKSGFSGLMSTLVGSPKKPVISAPENPVHVTHVGYDSSTGQFTGLPKEWQRLINESGIPENARRENPQMIADIVTFYKETTERPHEDQVLEKFHDVRAPELRTPSGGGAAPSPGLYTPNNFAGMSPMRSPPASPRFPTVNDEGTFENPRAPPPVPLPGKGAAMHSAKDHPNLMPSRPAPRPPVSLSTRAAAQQSPYPAKDSAIGMNQQNEDLPSAAYAPPKDSVPMLPEELRSRSRSNSRANGHSPYSPAAGQPPPAVQNAYQQQLVQQQQEQAIAQAHAAMKGQLGRSTSTRQAPTQPPPGTHPQQAGRPPDVNGAGGPGQQARGPPAAQPRPRRQTRQSTSIDVAAALKRICSEGDPREIYRGFTKIGQGASGGVFTGHERGSNRLVAIKQMNLEQQPKKDLIINEILVMKESVHPNIVNFIDSYLCGGELWVIMEYMEGGSLTDVVTFNIMTEGQIASVCRETLKGLQHLHSKGVIHRDIKSDNILLSLDGNIKLTDFGFCAQINEAHNKRTTMVGTPYWMAPEVVTRKEYGRKVDIWSLGIMAIEMIEGEPPYLTESPLRALWLIATNGTPEIKQEQNLSAVFRDFLYFALKVDPEKRASAHDLLRHDFMKLCVDLQSLSPLVRAAREARQQEKSRKGQ</sequence>
<feature type="compositionally biased region" description="Low complexity" evidence="12">
    <location>
        <begin position="70"/>
        <end position="84"/>
    </location>
</feature>
<dbReference type="CDD" id="cd01093">
    <property type="entry name" value="CRIB_PAK_like"/>
    <property type="match status" value="1"/>
</dbReference>
<feature type="compositionally biased region" description="Polar residues" evidence="12">
    <location>
        <begin position="8"/>
        <end position="18"/>
    </location>
</feature>
<feature type="domain" description="Protein kinase" evidence="13">
    <location>
        <begin position="743"/>
        <end position="994"/>
    </location>
</feature>
<dbReference type="PROSITE" id="PS50011">
    <property type="entry name" value="PROTEIN_KINASE_DOM"/>
    <property type="match status" value="1"/>
</dbReference>
<comment type="similarity">
    <text evidence="1">Belongs to the protein kinase superfamily. STE Ser/Thr protein kinase family. STE20 subfamily.</text>
</comment>
<dbReference type="InterPro" id="IPR017441">
    <property type="entry name" value="Protein_kinase_ATP_BS"/>
</dbReference>
<proteinExistence type="inferred from homology"/>
<reference evidence="15 16" key="1">
    <citation type="submission" date="2018-06" db="EMBL/GenBank/DDBJ databases">
        <title>Complete Genomes of Monosporascus.</title>
        <authorList>
            <person name="Robinson A.J."/>
            <person name="Natvig D.O."/>
        </authorList>
    </citation>
    <scope>NUCLEOTIDE SEQUENCE [LARGE SCALE GENOMIC DNA]</scope>
    <source>
        <strain evidence="15 16">CBS 609.92</strain>
    </source>
</reference>
<dbReference type="SUPFAM" id="SSF56112">
    <property type="entry name" value="Protein kinase-like (PK-like)"/>
    <property type="match status" value="1"/>
</dbReference>
<feature type="binding site" evidence="11">
    <location>
        <position position="772"/>
    </location>
    <ligand>
        <name>ATP</name>
        <dbReference type="ChEBI" id="CHEBI:30616"/>
    </ligand>
</feature>
<dbReference type="Gene3D" id="1.10.510.10">
    <property type="entry name" value="Transferase(Phosphotransferase) domain 1"/>
    <property type="match status" value="1"/>
</dbReference>
<keyword evidence="4" id="KW-0723">Serine/threonine-protein kinase</keyword>
<evidence type="ECO:0000256" key="11">
    <source>
        <dbReference type="PROSITE-ProRule" id="PRU10141"/>
    </source>
</evidence>
<feature type="compositionally biased region" description="Low complexity" evidence="12">
    <location>
        <begin position="292"/>
        <end position="301"/>
    </location>
</feature>
<dbReference type="PANTHER" id="PTHR45832">
    <property type="entry name" value="SERINE/THREONINE-PROTEIN KINASE SAMKA-RELATED-RELATED"/>
    <property type="match status" value="1"/>
</dbReference>
<dbReference type="SMART" id="SM00285">
    <property type="entry name" value="PBD"/>
    <property type="match status" value="1"/>
</dbReference>
<feature type="compositionally biased region" description="Low complexity" evidence="12">
    <location>
        <begin position="639"/>
        <end position="665"/>
    </location>
</feature>
<evidence type="ECO:0000259" key="13">
    <source>
        <dbReference type="PROSITE" id="PS50011"/>
    </source>
</evidence>
<feature type="compositionally biased region" description="Low complexity" evidence="12">
    <location>
        <begin position="33"/>
        <end position="51"/>
    </location>
</feature>
<comment type="caution">
    <text evidence="15">The sequence shown here is derived from an EMBL/GenBank/DDBJ whole genome shotgun (WGS) entry which is preliminary data.</text>
</comment>
<feature type="compositionally biased region" description="Pro residues" evidence="12">
    <location>
        <begin position="302"/>
        <end position="320"/>
    </location>
</feature>
<dbReference type="InterPro" id="IPR008271">
    <property type="entry name" value="Ser/Thr_kinase_AS"/>
</dbReference>
<dbReference type="CDD" id="cd06614">
    <property type="entry name" value="STKc_PAK"/>
    <property type="match status" value="1"/>
</dbReference>
<accession>A0ABY0GU89</accession>
<dbReference type="InterPro" id="IPR036936">
    <property type="entry name" value="CRIB_dom_sf"/>
</dbReference>
<evidence type="ECO:0000256" key="8">
    <source>
        <dbReference type="ARBA" id="ARBA00022840"/>
    </source>
</evidence>
<name>A0ABY0GU89_9PEZI</name>
<evidence type="ECO:0000256" key="3">
    <source>
        <dbReference type="ARBA" id="ARBA00022507"/>
    </source>
</evidence>
<evidence type="ECO:0000256" key="7">
    <source>
        <dbReference type="ARBA" id="ARBA00022777"/>
    </source>
</evidence>
<dbReference type="InterPro" id="IPR011009">
    <property type="entry name" value="Kinase-like_dom_sf"/>
</dbReference>
<evidence type="ECO:0000256" key="6">
    <source>
        <dbReference type="ARBA" id="ARBA00022741"/>
    </source>
</evidence>
<evidence type="ECO:0000256" key="2">
    <source>
        <dbReference type="ARBA" id="ARBA00012513"/>
    </source>
</evidence>
<evidence type="ECO:0000259" key="14">
    <source>
        <dbReference type="PROSITE" id="PS50108"/>
    </source>
</evidence>
<comment type="catalytic activity">
    <reaction evidence="9">
        <text>L-threonyl-[protein] + ATP = O-phospho-L-threonyl-[protein] + ADP + H(+)</text>
        <dbReference type="Rhea" id="RHEA:46608"/>
        <dbReference type="Rhea" id="RHEA-COMP:11060"/>
        <dbReference type="Rhea" id="RHEA-COMP:11605"/>
        <dbReference type="ChEBI" id="CHEBI:15378"/>
        <dbReference type="ChEBI" id="CHEBI:30013"/>
        <dbReference type="ChEBI" id="CHEBI:30616"/>
        <dbReference type="ChEBI" id="CHEBI:61977"/>
        <dbReference type="ChEBI" id="CHEBI:456216"/>
        <dbReference type="EC" id="2.7.11.1"/>
    </reaction>
</comment>
<dbReference type="PROSITE" id="PS00108">
    <property type="entry name" value="PROTEIN_KINASE_ST"/>
    <property type="match status" value="1"/>
</dbReference>
<evidence type="ECO:0000256" key="9">
    <source>
        <dbReference type="ARBA" id="ARBA00047899"/>
    </source>
</evidence>
<evidence type="ECO:0000256" key="10">
    <source>
        <dbReference type="ARBA" id="ARBA00048679"/>
    </source>
</evidence>
<evidence type="ECO:0000256" key="1">
    <source>
        <dbReference type="ARBA" id="ARBA00008874"/>
    </source>
</evidence>
<protein>
    <recommendedName>
        <fullName evidence="2">non-specific serine/threonine protein kinase</fullName>
        <ecNumber evidence="2">2.7.11.1</ecNumber>
    </recommendedName>
</protein>
<organism evidence="15 16">
    <name type="scientific">Monosporascus cannonballus</name>
    <dbReference type="NCBI Taxonomy" id="155416"/>
    <lineage>
        <taxon>Eukaryota</taxon>
        <taxon>Fungi</taxon>
        <taxon>Dikarya</taxon>
        <taxon>Ascomycota</taxon>
        <taxon>Pezizomycotina</taxon>
        <taxon>Sordariomycetes</taxon>
        <taxon>Xylariomycetidae</taxon>
        <taxon>Xylariales</taxon>
        <taxon>Xylariales incertae sedis</taxon>
        <taxon>Monosporascus</taxon>
    </lineage>
</organism>
<keyword evidence="3" id="KW-0589">Pheromone response</keyword>
<keyword evidence="6 11" id="KW-0547">Nucleotide-binding</keyword>
<dbReference type="Gene3D" id="3.90.810.10">
    <property type="entry name" value="CRIB domain"/>
    <property type="match status" value="1"/>
</dbReference>
<evidence type="ECO:0000256" key="4">
    <source>
        <dbReference type="ARBA" id="ARBA00022527"/>
    </source>
</evidence>
<evidence type="ECO:0000256" key="12">
    <source>
        <dbReference type="SAM" id="MobiDB-lite"/>
    </source>
</evidence>
<feature type="compositionally biased region" description="Low complexity" evidence="12">
    <location>
        <begin position="134"/>
        <end position="168"/>
    </location>
</feature>
<dbReference type="InterPro" id="IPR000095">
    <property type="entry name" value="CRIB_dom"/>
</dbReference>
<feature type="compositionally biased region" description="Polar residues" evidence="12">
    <location>
        <begin position="349"/>
        <end position="365"/>
    </location>
</feature>
<evidence type="ECO:0000313" key="15">
    <source>
        <dbReference type="EMBL" id="RYO77267.1"/>
    </source>
</evidence>
<feature type="domain" description="CRIB" evidence="14">
    <location>
        <begin position="401"/>
        <end position="414"/>
    </location>
</feature>
<feature type="compositionally biased region" description="Low complexity" evidence="12">
    <location>
        <begin position="197"/>
        <end position="209"/>
    </location>
</feature>
<feature type="region of interest" description="Disordered" evidence="12">
    <location>
        <begin position="1"/>
        <end position="220"/>
    </location>
</feature>
<feature type="compositionally biased region" description="Low complexity" evidence="12">
    <location>
        <begin position="180"/>
        <end position="189"/>
    </location>
</feature>
<dbReference type="Pfam" id="PF00786">
    <property type="entry name" value="PBD"/>
    <property type="match status" value="1"/>
</dbReference>
<comment type="catalytic activity">
    <reaction evidence="10">
        <text>L-seryl-[protein] + ATP = O-phospho-L-seryl-[protein] + ADP + H(+)</text>
        <dbReference type="Rhea" id="RHEA:17989"/>
        <dbReference type="Rhea" id="RHEA-COMP:9863"/>
        <dbReference type="Rhea" id="RHEA-COMP:11604"/>
        <dbReference type="ChEBI" id="CHEBI:15378"/>
        <dbReference type="ChEBI" id="CHEBI:29999"/>
        <dbReference type="ChEBI" id="CHEBI:30616"/>
        <dbReference type="ChEBI" id="CHEBI:83421"/>
        <dbReference type="ChEBI" id="CHEBI:456216"/>
        <dbReference type="EC" id="2.7.11.1"/>
    </reaction>
</comment>
<keyword evidence="7" id="KW-0418">Kinase</keyword>
<dbReference type="PANTHER" id="PTHR45832:SF22">
    <property type="entry name" value="SERINE_THREONINE-PROTEIN KINASE SAMKA-RELATED"/>
    <property type="match status" value="1"/>
</dbReference>
<evidence type="ECO:0000313" key="16">
    <source>
        <dbReference type="Proteomes" id="UP000294003"/>
    </source>
</evidence>